<dbReference type="InterPro" id="IPR011992">
    <property type="entry name" value="EF-hand-dom_pair"/>
</dbReference>
<comment type="caution">
    <text evidence="7">The sequence shown here is derived from an EMBL/GenBank/DDBJ whole genome shotgun (WGS) entry which is preliminary data.</text>
</comment>
<dbReference type="Proteomes" id="UP000604046">
    <property type="component" value="Unassembled WGS sequence"/>
</dbReference>
<organism evidence="7 8">
    <name type="scientific">Symbiodinium natans</name>
    <dbReference type="NCBI Taxonomy" id="878477"/>
    <lineage>
        <taxon>Eukaryota</taxon>
        <taxon>Sar</taxon>
        <taxon>Alveolata</taxon>
        <taxon>Dinophyceae</taxon>
        <taxon>Suessiales</taxon>
        <taxon>Symbiodiniaceae</taxon>
        <taxon>Symbiodinium</taxon>
    </lineage>
</organism>
<evidence type="ECO:0000256" key="5">
    <source>
        <dbReference type="ARBA" id="ARBA00022990"/>
    </source>
</evidence>
<dbReference type="InterPro" id="IPR018247">
    <property type="entry name" value="EF_Hand_1_Ca_BS"/>
</dbReference>
<reference evidence="7" key="1">
    <citation type="submission" date="2021-02" db="EMBL/GenBank/DDBJ databases">
        <authorList>
            <person name="Dougan E. K."/>
            <person name="Rhodes N."/>
            <person name="Thang M."/>
            <person name="Chan C."/>
        </authorList>
    </citation>
    <scope>NUCLEOTIDE SEQUENCE</scope>
</reference>
<keyword evidence="4" id="KW-0106">Calcium</keyword>
<evidence type="ECO:0000313" key="7">
    <source>
        <dbReference type="EMBL" id="CAE6939139.1"/>
    </source>
</evidence>
<dbReference type="Pfam" id="PF13405">
    <property type="entry name" value="EF-hand_6"/>
    <property type="match status" value="1"/>
</dbReference>
<dbReference type="Gene3D" id="1.10.238.10">
    <property type="entry name" value="EF-hand"/>
    <property type="match status" value="3"/>
</dbReference>
<feature type="domain" description="EF-hand" evidence="6">
    <location>
        <begin position="393"/>
        <end position="428"/>
    </location>
</feature>
<evidence type="ECO:0000256" key="4">
    <source>
        <dbReference type="ARBA" id="ARBA00022837"/>
    </source>
</evidence>
<dbReference type="AlphaFoldDB" id="A0A812GZV0"/>
<dbReference type="Pfam" id="PF13499">
    <property type="entry name" value="EF-hand_7"/>
    <property type="match status" value="1"/>
</dbReference>
<dbReference type="InterPro" id="IPR050230">
    <property type="entry name" value="CALM/Myosin/TropC-like"/>
</dbReference>
<evidence type="ECO:0000259" key="6">
    <source>
        <dbReference type="PROSITE" id="PS50222"/>
    </source>
</evidence>
<keyword evidence="3" id="KW-0677">Repeat</keyword>
<name>A0A812GZV0_9DINO</name>
<protein>
    <recommendedName>
        <fullName evidence="1">Calmodulin</fullName>
    </recommendedName>
</protein>
<dbReference type="PROSITE" id="PS00018">
    <property type="entry name" value="EF_HAND_1"/>
    <property type="match status" value="3"/>
</dbReference>
<evidence type="ECO:0000313" key="8">
    <source>
        <dbReference type="Proteomes" id="UP000604046"/>
    </source>
</evidence>
<dbReference type="CDD" id="cd00051">
    <property type="entry name" value="EFh"/>
    <property type="match status" value="1"/>
</dbReference>
<keyword evidence="8" id="KW-1185">Reference proteome</keyword>
<dbReference type="SMART" id="SM00054">
    <property type="entry name" value="EFh"/>
    <property type="match status" value="4"/>
</dbReference>
<evidence type="ECO:0000256" key="1">
    <source>
        <dbReference type="ARBA" id="ARBA00020786"/>
    </source>
</evidence>
<dbReference type="SUPFAM" id="SSF47473">
    <property type="entry name" value="EF-hand"/>
    <property type="match status" value="3"/>
</dbReference>
<keyword evidence="2" id="KW-0479">Metal-binding</keyword>
<dbReference type="OrthoDB" id="439233at2759"/>
<gene>
    <name evidence="7" type="primary">CML20</name>
    <name evidence="7" type="ORF">SNAT2548_LOCUS1142</name>
</gene>
<feature type="domain" description="EF-hand" evidence="6">
    <location>
        <begin position="502"/>
        <end position="537"/>
    </location>
</feature>
<dbReference type="EMBL" id="CAJNDS010000060">
    <property type="protein sequence ID" value="CAE6939139.1"/>
    <property type="molecule type" value="Genomic_DNA"/>
</dbReference>
<keyword evidence="5" id="KW-0007">Acetylation</keyword>
<dbReference type="PANTHER" id="PTHR23048">
    <property type="entry name" value="MYOSIN LIGHT CHAIN 1, 3"/>
    <property type="match status" value="1"/>
</dbReference>
<dbReference type="FunFam" id="1.10.238.10:FF:000003">
    <property type="entry name" value="Calmodulin A"/>
    <property type="match status" value="1"/>
</dbReference>
<feature type="domain" description="EF-hand" evidence="6">
    <location>
        <begin position="357"/>
        <end position="392"/>
    </location>
</feature>
<dbReference type="InterPro" id="IPR002048">
    <property type="entry name" value="EF_hand_dom"/>
</dbReference>
<evidence type="ECO:0000256" key="3">
    <source>
        <dbReference type="ARBA" id="ARBA00022737"/>
    </source>
</evidence>
<feature type="domain" description="EF-hand" evidence="6">
    <location>
        <begin position="99"/>
        <end position="134"/>
    </location>
</feature>
<dbReference type="PROSITE" id="PS50222">
    <property type="entry name" value="EF_HAND_2"/>
    <property type="match status" value="4"/>
</dbReference>
<accession>A0A812GZV0</accession>
<dbReference type="GO" id="GO:0016460">
    <property type="term" value="C:myosin II complex"/>
    <property type="evidence" value="ECO:0007669"/>
    <property type="project" value="TreeGrafter"/>
</dbReference>
<evidence type="ECO:0000256" key="2">
    <source>
        <dbReference type="ARBA" id="ARBA00022723"/>
    </source>
</evidence>
<dbReference type="GO" id="GO:0005509">
    <property type="term" value="F:calcium ion binding"/>
    <property type="evidence" value="ECO:0007669"/>
    <property type="project" value="InterPro"/>
</dbReference>
<proteinExistence type="predicted"/>
<sequence>MSHFDSSCDCCCNRAGAARVFLPLVADSLPLPKAKFEEGLAPLPEGRVIMPKDIFELLTFLGYIFLNPVEVRALMDKATRYDYMGFDDFEGFMGQYTQYCQQQYLVIFNRFDEDSSGTISIEELREMLHYLGFMPNRRMIEEALSAITAGGRDCLDFDQLVLFLLVYRRREGFVRAEVAELQQIHALYSEGDPPLMPVSMLGAALKQAFGRQVAHVAAEVQEQLQKGQIYRSRTSAPDPDYEPEKLRLSDFLIICRNCREQLHKEMDSIWPPSRESDAEKSEEDRGLAIKCNPHGEGTICDEELRTALQGMGYVPLTKAVLDIYCQVIGSPIPRDLDYDEFFDFVWIFRRNCGFSSEELEDIRELFERSDEDGSGEICTTELGQIFRALGYKANMEEITGLLLDVDFDESGFLSMTEFVTLMGYFRTLELKKIQDVFQETAVEGYLHVDGIKQACKMLGKHMLETPEEEDDELDFEDFVDWVDESRHKSMMHERKLAGFGYWKVECLRELFKEFDREEKGFLEIQALTKLLQHLEFIDAPRSRMEQKTLLRQIESARKHAYESGVRESILEQDHNVTFWTFVQLCRLLQSHRERLESKKTSDLMAELKFTKFEVEQFRHVFAQWARWQPDGEDSTREIDTTTETLSQEQVFRVFRSAGASLAGHRMSVLLWALEPLQEGFRRLNFHNFLRLMRWVVDTDFAGLGSGLITAKCPSAHSLARAIPGRWFCR</sequence>
<dbReference type="PANTHER" id="PTHR23048:SF0">
    <property type="entry name" value="CALMODULIN LIKE 3"/>
    <property type="match status" value="1"/>
</dbReference>